<organism evidence="1 2">
    <name type="scientific">Corynebacterium massiliense DSM 45435</name>
    <dbReference type="NCBI Taxonomy" id="1121364"/>
    <lineage>
        <taxon>Bacteria</taxon>
        <taxon>Bacillati</taxon>
        <taxon>Actinomycetota</taxon>
        <taxon>Actinomycetes</taxon>
        <taxon>Mycobacteriales</taxon>
        <taxon>Corynebacteriaceae</taxon>
        <taxon>Corynebacterium</taxon>
    </lineage>
</organism>
<dbReference type="RefSeq" id="WP_022863582.1">
    <property type="nucleotide sequence ID" value="NZ_ATVG01000012.1"/>
</dbReference>
<protein>
    <submittedName>
        <fullName evidence="1">Deoxyribose-phosphate aldolase</fullName>
    </submittedName>
</protein>
<evidence type="ECO:0000313" key="2">
    <source>
        <dbReference type="Proteomes" id="UP001220064"/>
    </source>
</evidence>
<keyword evidence="2" id="KW-1185">Reference proteome</keyword>
<dbReference type="SUPFAM" id="SSF51569">
    <property type="entry name" value="Aldolase"/>
    <property type="match status" value="1"/>
</dbReference>
<evidence type="ECO:0000313" key="1">
    <source>
        <dbReference type="EMBL" id="WCZ31701.1"/>
    </source>
</evidence>
<name>A0ABY7U4U5_9CORY</name>
<proteinExistence type="predicted"/>
<reference evidence="1 2" key="1">
    <citation type="submission" date="2020-10" db="EMBL/GenBank/DDBJ databases">
        <title>Complete genome sequence of Corynebacterium massiliense DSM 45435, type strain of Corynebacterium massiliense.</title>
        <authorList>
            <person name="Busche T."/>
            <person name="Kalinowski J."/>
            <person name="Ruckert C."/>
        </authorList>
    </citation>
    <scope>NUCLEOTIDE SEQUENCE [LARGE SCALE GENOMIC DNA]</scope>
    <source>
        <strain evidence="1 2">DSM 45435</strain>
    </source>
</reference>
<accession>A0ABY7U4U5</accession>
<dbReference type="Proteomes" id="UP001220064">
    <property type="component" value="Chromosome"/>
</dbReference>
<gene>
    <name evidence="1" type="ORF">CMASS_01190</name>
</gene>
<dbReference type="EMBL" id="CP063189">
    <property type="protein sequence ID" value="WCZ31701.1"/>
    <property type="molecule type" value="Genomic_DNA"/>
</dbReference>
<dbReference type="InterPro" id="IPR013785">
    <property type="entry name" value="Aldolase_TIM"/>
</dbReference>
<dbReference type="Gene3D" id="3.20.20.70">
    <property type="entry name" value="Aldolase class I"/>
    <property type="match status" value="1"/>
</dbReference>
<sequence length="218" mass="22760">MLDDVAWLAARTFLAPVDAESRLSPREECANFHFSHPLRGVIVPPTHVEAFADSDHSVVSLAGFPTGRHHRLVKAAEARLAIHGGAAEVWVAPDPAAGDENALLVDFAAFREAVPAPAQLGLVVGEMPQSVLEPTVRAARAAGIDRLVVRADNDTAGSSRGRTVLAAVGEVLAASGGGIEIVYWADSLDEAVDDLAAEAAVSAAVLPPRELTRDRAGD</sequence>